<dbReference type="Gene3D" id="1.10.1200.10">
    <property type="entry name" value="ACP-like"/>
    <property type="match status" value="1"/>
</dbReference>
<dbReference type="AlphaFoldDB" id="A0AAU7Z5Z1"/>
<dbReference type="EMBL" id="CP132938">
    <property type="protein sequence ID" value="XCB24059.1"/>
    <property type="molecule type" value="Genomic_DNA"/>
</dbReference>
<evidence type="ECO:0000259" key="1">
    <source>
        <dbReference type="Pfam" id="PF00550"/>
    </source>
</evidence>
<feature type="domain" description="Carrier" evidence="1">
    <location>
        <begin position="9"/>
        <end position="69"/>
    </location>
</feature>
<reference evidence="2" key="2">
    <citation type="journal article" date="2024" name="Environ. Microbiol.">
        <title>Genome analysis and description of Tunturibacter gen. nov. expands the diversity of Terriglobia in tundra soils.</title>
        <authorList>
            <person name="Messyasz A."/>
            <person name="Mannisto M.K."/>
            <person name="Kerkhof L.J."/>
            <person name="Haggblom M.M."/>
        </authorList>
    </citation>
    <scope>NUCLEOTIDE SEQUENCE</scope>
    <source>
        <strain evidence="2">M8UP39</strain>
    </source>
</reference>
<reference evidence="2" key="1">
    <citation type="submission" date="2023-08" db="EMBL/GenBank/DDBJ databases">
        <authorList>
            <person name="Messyasz A."/>
            <person name="Mannisto M.K."/>
            <person name="Kerkhof L.J."/>
            <person name="Haggblom M."/>
        </authorList>
    </citation>
    <scope>NUCLEOTIDE SEQUENCE</scope>
    <source>
        <strain evidence="2">M8UP39</strain>
    </source>
</reference>
<protein>
    <submittedName>
        <fullName evidence="2">Acyl carrier protein</fullName>
    </submittedName>
</protein>
<gene>
    <name evidence="2" type="ORF">RBB81_09060</name>
</gene>
<dbReference type="Pfam" id="PF00550">
    <property type="entry name" value="PP-binding"/>
    <property type="match status" value="1"/>
</dbReference>
<dbReference type="RefSeq" id="WP_183789654.1">
    <property type="nucleotide sequence ID" value="NZ_CP132938.1"/>
</dbReference>
<dbReference type="KEGG" id="tgi:RBB81_09060"/>
<evidence type="ECO:0000313" key="2">
    <source>
        <dbReference type="EMBL" id="XCB24059.1"/>
    </source>
</evidence>
<accession>A0AAU7Z5Z1</accession>
<sequence>MSSQQVPSSLRDILADVLEISPEEVTPELGVGTIDNWDSFRHLQAILAIEGEYGVQFDPSRIAELTTVSLIQAELVAKGATL</sequence>
<organism evidence="2">
    <name type="scientific">Tunturiibacter gelidiferens</name>
    <dbReference type="NCBI Taxonomy" id="3069689"/>
    <lineage>
        <taxon>Bacteria</taxon>
        <taxon>Pseudomonadati</taxon>
        <taxon>Acidobacteriota</taxon>
        <taxon>Terriglobia</taxon>
        <taxon>Terriglobales</taxon>
        <taxon>Acidobacteriaceae</taxon>
        <taxon>Tunturiibacter</taxon>
    </lineage>
</organism>
<proteinExistence type="predicted"/>
<dbReference type="SUPFAM" id="SSF47336">
    <property type="entry name" value="ACP-like"/>
    <property type="match status" value="1"/>
</dbReference>
<name>A0AAU7Z5Z1_9BACT</name>
<dbReference type="InterPro" id="IPR036736">
    <property type="entry name" value="ACP-like_sf"/>
</dbReference>
<dbReference type="InterPro" id="IPR009081">
    <property type="entry name" value="PP-bd_ACP"/>
</dbReference>